<gene>
    <name evidence="2" type="ORF">ABGB03_04425</name>
</gene>
<evidence type="ECO:0000256" key="1">
    <source>
        <dbReference type="SAM" id="Phobius"/>
    </source>
</evidence>
<organism evidence="2">
    <name type="scientific">Pontimicrobium sp. SW4</name>
    <dbReference type="NCBI Taxonomy" id="3153519"/>
    <lineage>
        <taxon>Bacteria</taxon>
        <taxon>Pseudomonadati</taxon>
        <taxon>Bacteroidota</taxon>
        <taxon>Flavobacteriia</taxon>
        <taxon>Flavobacteriales</taxon>
        <taxon>Flavobacteriaceae</taxon>
        <taxon>Pontimicrobium</taxon>
    </lineage>
</organism>
<keyword evidence="1" id="KW-1133">Transmembrane helix</keyword>
<keyword evidence="1" id="KW-0472">Membrane</keyword>
<evidence type="ECO:0008006" key="3">
    <source>
        <dbReference type="Google" id="ProtNLM"/>
    </source>
</evidence>
<feature type="transmembrane region" description="Helical" evidence="1">
    <location>
        <begin position="37"/>
        <end position="59"/>
    </location>
</feature>
<dbReference type="AlphaFoldDB" id="A0AAU7BV52"/>
<evidence type="ECO:0000313" key="2">
    <source>
        <dbReference type="EMBL" id="XBG62147.1"/>
    </source>
</evidence>
<protein>
    <recommendedName>
        <fullName evidence="3">DUF898 family protein</fullName>
    </recommendedName>
</protein>
<feature type="transmembrane region" description="Helical" evidence="1">
    <location>
        <begin position="128"/>
        <end position="148"/>
    </location>
</feature>
<name>A0AAU7BV52_9FLAO</name>
<reference evidence="2" key="1">
    <citation type="submission" date="2024-05" db="EMBL/GenBank/DDBJ databases">
        <title>Pontimicrobium maritimus sp. nov., isolated form sea water.</title>
        <authorList>
            <person name="Muhammad N."/>
            <person name="Vuong T.Q."/>
            <person name="Han H.L."/>
            <person name="Kim S.-G."/>
        </authorList>
    </citation>
    <scope>NUCLEOTIDE SEQUENCE</scope>
    <source>
        <strain evidence="2">SW4</strain>
    </source>
</reference>
<keyword evidence="1" id="KW-0812">Transmembrane</keyword>
<sequence>MDELELLKKDWKKEDNNFPKLSYNEIYKMILKKSSSIVKWIFIISILEFVFWVAVAFALKYSGYNDEMVNIDNIESSTIFIIMSVISYVILAYFFYRFYMNYRRINSTDNATTLMENILRTRRTVKQYVGFNLIAMVVSVSVLLPYFMNQDPNTRTIIDNATADGELLKFYAGIIIVTFIMLALVIGVLLLFYWLIYGILLKRLNNNYRELKKLEV</sequence>
<feature type="transmembrane region" description="Helical" evidence="1">
    <location>
        <begin position="79"/>
        <end position="96"/>
    </location>
</feature>
<feature type="transmembrane region" description="Helical" evidence="1">
    <location>
        <begin position="168"/>
        <end position="196"/>
    </location>
</feature>
<accession>A0AAU7BV52</accession>
<dbReference type="EMBL" id="CP157199">
    <property type="protein sequence ID" value="XBG62147.1"/>
    <property type="molecule type" value="Genomic_DNA"/>
</dbReference>
<proteinExistence type="predicted"/>
<dbReference type="RefSeq" id="WP_347925169.1">
    <property type="nucleotide sequence ID" value="NZ_CP157199.1"/>
</dbReference>